<dbReference type="RefSeq" id="WP_136402739.1">
    <property type="nucleotide sequence ID" value="NZ_SSNZ01000002.1"/>
</dbReference>
<accession>A0A4S4A0H7</accession>
<evidence type="ECO:0008006" key="4">
    <source>
        <dbReference type="Google" id="ProtNLM"/>
    </source>
</evidence>
<name>A0A4S4A0H7_9FLAO</name>
<feature type="transmembrane region" description="Helical" evidence="1">
    <location>
        <begin position="172"/>
        <end position="192"/>
    </location>
</feature>
<dbReference type="OrthoDB" id="1358731at2"/>
<keyword evidence="1" id="KW-0812">Transmembrane</keyword>
<proteinExistence type="predicted"/>
<organism evidence="2 3">
    <name type="scientific">Flavobacterium supellecticarium</name>
    <dbReference type="NCBI Taxonomy" id="2565924"/>
    <lineage>
        <taxon>Bacteria</taxon>
        <taxon>Pseudomonadati</taxon>
        <taxon>Bacteroidota</taxon>
        <taxon>Flavobacteriia</taxon>
        <taxon>Flavobacteriales</taxon>
        <taxon>Flavobacteriaceae</taxon>
        <taxon>Flavobacterium</taxon>
    </lineage>
</organism>
<keyword evidence="3" id="KW-1185">Reference proteome</keyword>
<dbReference type="EMBL" id="SSNZ01000002">
    <property type="protein sequence ID" value="THF51755.1"/>
    <property type="molecule type" value="Genomic_DNA"/>
</dbReference>
<protein>
    <recommendedName>
        <fullName evidence="4">DUF1700 domain-containing protein</fullName>
    </recommendedName>
</protein>
<sequence length="200" mass="23295">MKFKEIAFREPNSKRIYRDYIMRIQQAIKTLNAANQQEILLEINSHIYESLMSNPDSGKEEVAHLLDILEKLGQPEVFLKPLVAEKKLDEATRTFNPIQVIKALVLNIGNGISYIIFTVLYLLLFGFLFLIGAKLFDPENVGFFYRANDICILGYYRSYGVTHLEYEKLGNWFIPLMLVLTVLFYFMITLLLRLKRTLKS</sequence>
<evidence type="ECO:0000313" key="3">
    <source>
        <dbReference type="Proteomes" id="UP000307507"/>
    </source>
</evidence>
<keyword evidence="1" id="KW-1133">Transmembrane helix</keyword>
<evidence type="ECO:0000313" key="2">
    <source>
        <dbReference type="EMBL" id="THF51755.1"/>
    </source>
</evidence>
<comment type="caution">
    <text evidence="2">The sequence shown here is derived from an EMBL/GenBank/DDBJ whole genome shotgun (WGS) entry which is preliminary data.</text>
</comment>
<dbReference type="Proteomes" id="UP000307507">
    <property type="component" value="Unassembled WGS sequence"/>
</dbReference>
<evidence type="ECO:0000256" key="1">
    <source>
        <dbReference type="SAM" id="Phobius"/>
    </source>
</evidence>
<gene>
    <name evidence="2" type="ORF">E6C50_08330</name>
</gene>
<keyword evidence="1" id="KW-0472">Membrane</keyword>
<feature type="transmembrane region" description="Helical" evidence="1">
    <location>
        <begin position="112"/>
        <end position="136"/>
    </location>
</feature>
<dbReference type="AlphaFoldDB" id="A0A4S4A0H7"/>
<reference evidence="2 3" key="1">
    <citation type="submission" date="2019-04" db="EMBL/GenBank/DDBJ databases">
        <title>Flavobacterium sp. nov. isolated from construction timber.</title>
        <authorList>
            <person name="Lin S.-Y."/>
            <person name="Chang C.-T."/>
            <person name="Young C.-C."/>
        </authorList>
    </citation>
    <scope>NUCLEOTIDE SEQUENCE [LARGE SCALE GENOMIC DNA]</scope>
    <source>
        <strain evidence="2 3">CC-CTC003</strain>
    </source>
</reference>